<dbReference type="PANTHER" id="PTHR23513">
    <property type="entry name" value="INTEGRAL MEMBRANE EFFLUX PROTEIN-RELATED"/>
    <property type="match status" value="1"/>
</dbReference>
<feature type="transmembrane region" description="Helical" evidence="7">
    <location>
        <begin position="231"/>
        <end position="252"/>
    </location>
</feature>
<feature type="transmembrane region" description="Helical" evidence="7">
    <location>
        <begin position="21"/>
        <end position="46"/>
    </location>
</feature>
<dbReference type="Gene3D" id="1.20.1250.20">
    <property type="entry name" value="MFS general substrate transporter like domains"/>
    <property type="match status" value="1"/>
</dbReference>
<evidence type="ECO:0000256" key="7">
    <source>
        <dbReference type="SAM" id="Phobius"/>
    </source>
</evidence>
<feature type="transmembrane region" description="Helical" evidence="7">
    <location>
        <begin position="180"/>
        <end position="198"/>
    </location>
</feature>
<dbReference type="CDD" id="cd06173">
    <property type="entry name" value="MFS_MefA_like"/>
    <property type="match status" value="1"/>
</dbReference>
<dbReference type="GO" id="GO:0005886">
    <property type="term" value="C:plasma membrane"/>
    <property type="evidence" value="ECO:0007669"/>
    <property type="project" value="UniProtKB-SubCell"/>
</dbReference>
<evidence type="ECO:0000256" key="3">
    <source>
        <dbReference type="ARBA" id="ARBA00022475"/>
    </source>
</evidence>
<evidence type="ECO:0000259" key="8">
    <source>
        <dbReference type="PROSITE" id="PS50850"/>
    </source>
</evidence>
<dbReference type="SUPFAM" id="SSF103473">
    <property type="entry name" value="MFS general substrate transporter"/>
    <property type="match status" value="1"/>
</dbReference>
<evidence type="ECO:0000313" key="9">
    <source>
        <dbReference type="EMBL" id="PSK98143.1"/>
    </source>
</evidence>
<dbReference type="RefSeq" id="WP_106582870.1">
    <property type="nucleotide sequence ID" value="NZ_PYGA01000006.1"/>
</dbReference>
<feature type="transmembrane region" description="Helical" evidence="7">
    <location>
        <begin position="354"/>
        <end position="374"/>
    </location>
</feature>
<keyword evidence="10" id="KW-1185">Reference proteome</keyword>
<accession>A0A2P8DLM8</accession>
<feature type="transmembrane region" description="Helical" evidence="7">
    <location>
        <begin position="86"/>
        <end position="107"/>
    </location>
</feature>
<dbReference type="EMBL" id="PYGA01000006">
    <property type="protein sequence ID" value="PSK98143.1"/>
    <property type="molecule type" value="Genomic_DNA"/>
</dbReference>
<gene>
    <name evidence="9" type="ORF">CLV63_106191</name>
</gene>
<feature type="transmembrane region" description="Helical" evidence="7">
    <location>
        <begin position="113"/>
        <end position="136"/>
    </location>
</feature>
<organism evidence="9 10">
    <name type="scientific">Murinocardiopsis flavida</name>
    <dbReference type="NCBI Taxonomy" id="645275"/>
    <lineage>
        <taxon>Bacteria</taxon>
        <taxon>Bacillati</taxon>
        <taxon>Actinomycetota</taxon>
        <taxon>Actinomycetes</taxon>
        <taxon>Streptosporangiales</taxon>
        <taxon>Nocardiopsidaceae</taxon>
        <taxon>Murinocardiopsis</taxon>
    </lineage>
</organism>
<reference evidence="9 10" key="1">
    <citation type="submission" date="2018-03" db="EMBL/GenBank/DDBJ databases">
        <title>Genomic Encyclopedia of Archaeal and Bacterial Type Strains, Phase II (KMG-II): from individual species to whole genera.</title>
        <authorList>
            <person name="Goeker M."/>
        </authorList>
    </citation>
    <scope>NUCLEOTIDE SEQUENCE [LARGE SCALE GENOMIC DNA]</scope>
    <source>
        <strain evidence="9 10">DSM 45312</strain>
    </source>
</reference>
<comment type="subcellular location">
    <subcellularLocation>
        <location evidence="1">Cell inner membrane</location>
        <topology evidence="1">Multi-pass membrane protein</topology>
    </subcellularLocation>
</comment>
<dbReference type="OrthoDB" id="5494559at2"/>
<feature type="transmembrane region" description="Helical" evidence="7">
    <location>
        <begin position="380"/>
        <end position="401"/>
    </location>
</feature>
<keyword evidence="4 7" id="KW-0812">Transmembrane</keyword>
<dbReference type="InterPro" id="IPR036259">
    <property type="entry name" value="MFS_trans_sf"/>
</dbReference>
<dbReference type="InterPro" id="IPR010290">
    <property type="entry name" value="TM_effector"/>
</dbReference>
<keyword evidence="2" id="KW-0813">Transport</keyword>
<evidence type="ECO:0000256" key="2">
    <source>
        <dbReference type="ARBA" id="ARBA00022448"/>
    </source>
</evidence>
<dbReference type="Proteomes" id="UP000240542">
    <property type="component" value="Unassembled WGS sequence"/>
</dbReference>
<proteinExistence type="predicted"/>
<feature type="transmembrane region" description="Helical" evidence="7">
    <location>
        <begin position="264"/>
        <end position="285"/>
    </location>
</feature>
<keyword evidence="3" id="KW-1003">Cell membrane</keyword>
<evidence type="ECO:0000256" key="1">
    <source>
        <dbReference type="ARBA" id="ARBA00004429"/>
    </source>
</evidence>
<dbReference type="GO" id="GO:0022857">
    <property type="term" value="F:transmembrane transporter activity"/>
    <property type="evidence" value="ECO:0007669"/>
    <property type="project" value="InterPro"/>
</dbReference>
<name>A0A2P8DLM8_9ACTN</name>
<comment type="caution">
    <text evidence="9">The sequence shown here is derived from an EMBL/GenBank/DDBJ whole genome shotgun (WGS) entry which is preliminary data.</text>
</comment>
<evidence type="ECO:0000256" key="4">
    <source>
        <dbReference type="ARBA" id="ARBA00022692"/>
    </source>
</evidence>
<dbReference type="Pfam" id="PF05977">
    <property type="entry name" value="MFS_3"/>
    <property type="match status" value="1"/>
</dbReference>
<dbReference type="PROSITE" id="PS50850">
    <property type="entry name" value="MFS"/>
    <property type="match status" value="1"/>
</dbReference>
<protein>
    <submittedName>
        <fullName evidence="9">ENTS family enterobactin (Siderophore) exporter</fullName>
    </submittedName>
</protein>
<evidence type="ECO:0000256" key="5">
    <source>
        <dbReference type="ARBA" id="ARBA00022989"/>
    </source>
</evidence>
<dbReference type="NCBIfam" id="NF007792">
    <property type="entry name" value="PRK10489.1"/>
    <property type="match status" value="1"/>
</dbReference>
<keyword evidence="5 7" id="KW-1133">Transmembrane helix</keyword>
<feature type="transmembrane region" description="Helical" evidence="7">
    <location>
        <begin position="52"/>
        <end position="74"/>
    </location>
</feature>
<evidence type="ECO:0000313" key="10">
    <source>
        <dbReference type="Proteomes" id="UP000240542"/>
    </source>
</evidence>
<evidence type="ECO:0000256" key="6">
    <source>
        <dbReference type="ARBA" id="ARBA00023136"/>
    </source>
</evidence>
<dbReference type="AlphaFoldDB" id="A0A2P8DLM8"/>
<feature type="domain" description="Major facilitator superfamily (MFS) profile" evidence="8">
    <location>
        <begin position="18"/>
        <end position="405"/>
    </location>
</feature>
<feature type="transmembrane region" description="Helical" evidence="7">
    <location>
        <begin position="292"/>
        <end position="310"/>
    </location>
</feature>
<dbReference type="PANTHER" id="PTHR23513:SF9">
    <property type="entry name" value="ENTEROBACTIN EXPORTER ENTS"/>
    <property type="match status" value="1"/>
</dbReference>
<dbReference type="InterPro" id="IPR020846">
    <property type="entry name" value="MFS_dom"/>
</dbReference>
<feature type="transmembrane region" description="Helical" evidence="7">
    <location>
        <begin position="148"/>
        <end position="174"/>
    </location>
</feature>
<keyword evidence="6 7" id="KW-0472">Membrane</keyword>
<sequence>MRLAHIAIDLSPLRDVPAFRIVFTARLVSLFGIGFTMVALPLQVYAITGSSFMVATVAAAAGVSTFCGTLAGGLLADRMDRRTLMVIGRAAGTAAFAALAVNCAVPGGPYLAVIYGAAVVNGLIGAFSAVALQAAAPGLVGKDRLAATGALIALTTQLGSVLAPALGGVIIAAWGFGVNYTVTAAASALTTVVVARLPPLRPGAGDGKAPIAAAIRSGLGFAARHRVVGPLLLLGFAQLLFATPQVLIPQFTAEVLGGGEGTAGLLYTAPAVGAVLGSLTSGWTGRVHYHGALLPVVVAVCGTAVAGFGLSPWPAAAFAVLVVLGFAEVTEEILRYSLLQAHTPDPLRGRVNSLWTAQATVGTSLGAMTLGALAPLVGPVAAIVAGGALTVASAAAVAALFPGLRAAWPSGEAAAGAGEPERR</sequence>